<reference evidence="7 8" key="1">
    <citation type="submission" date="2017-01" db="EMBL/GenBank/DDBJ databases">
        <title>Bacillus cereus isolates.</title>
        <authorList>
            <person name="Beno S.M."/>
        </authorList>
    </citation>
    <scope>NUCLEOTIDE SEQUENCE [LARGE SCALE GENOMIC DNA]</scope>
    <source>
        <strain evidence="7 8">FSL W7-1108</strain>
    </source>
</reference>
<keyword evidence="4" id="KW-0479">Metal-binding</keyword>
<evidence type="ECO:0000256" key="1">
    <source>
        <dbReference type="ARBA" id="ARBA00022603"/>
    </source>
</evidence>
<dbReference type="PANTHER" id="PTHR40036:SF1">
    <property type="entry name" value="MACROCIN O-METHYLTRANSFERASE"/>
    <property type="match status" value="1"/>
</dbReference>
<evidence type="ECO:0000256" key="3">
    <source>
        <dbReference type="ARBA" id="ARBA00022691"/>
    </source>
</evidence>
<dbReference type="Gene3D" id="3.40.50.150">
    <property type="entry name" value="Vaccinia Virus protein VP39"/>
    <property type="match status" value="1"/>
</dbReference>
<dbReference type="GO" id="GO:0046872">
    <property type="term" value="F:metal ion binding"/>
    <property type="evidence" value="ECO:0007669"/>
    <property type="project" value="UniProtKB-KW"/>
</dbReference>
<sequence>MENKFAVQLYLELLKKTILFEIWLEYEPYLPASLHISKELPYEPVTVPLPLFIKQYAENHNLKIVKPDVLKSERQDGMDWPRAAHSMIGRERMNQLHEALETVVRENIEGDFIETGVWRGGSCIFMNGFLQANNITDRNVWVADSFEGLPTPNLEHYPKDYGDYLHSFDYLRVSLEQVQENFRKYDLLNNQVKFLKGWFKDTLPTAPIEKIAIARLDGDMYESTMDGLVNLYDKVSKGGYIIIDDYGLPACAEAVTDFRNQRNLKAPITKIDVFGVYWRKE</sequence>
<evidence type="ECO:0000313" key="8">
    <source>
        <dbReference type="Proteomes" id="UP000190696"/>
    </source>
</evidence>
<dbReference type="EMBL" id="MUAI01000002">
    <property type="protein sequence ID" value="OOR07726.1"/>
    <property type="molecule type" value="Genomic_DNA"/>
</dbReference>
<dbReference type="GO" id="GO:0017000">
    <property type="term" value="P:antibiotic biosynthetic process"/>
    <property type="evidence" value="ECO:0007669"/>
    <property type="project" value="UniProtKB-ARBA"/>
</dbReference>
<dbReference type="FunFam" id="3.40.50.150:FF:000331">
    <property type="entry name" value="Macrocin O-methyltransferase"/>
    <property type="match status" value="1"/>
</dbReference>
<evidence type="ECO:0000313" key="7">
    <source>
        <dbReference type="EMBL" id="OOR07726.1"/>
    </source>
</evidence>
<dbReference type="RefSeq" id="WP_078175498.1">
    <property type="nucleotide sequence ID" value="NZ_JBCMNA010000024.1"/>
</dbReference>
<accession>A0A1S9TCG9</accession>
<dbReference type="PANTHER" id="PTHR40036">
    <property type="entry name" value="MACROCIN O-METHYLTRANSFERASE"/>
    <property type="match status" value="1"/>
</dbReference>
<proteinExistence type="inferred from homology"/>
<dbReference type="AlphaFoldDB" id="A0A1S9TCG9"/>
<evidence type="ECO:0000256" key="2">
    <source>
        <dbReference type="ARBA" id="ARBA00022679"/>
    </source>
</evidence>
<dbReference type="SUPFAM" id="SSF53335">
    <property type="entry name" value="S-adenosyl-L-methionine-dependent methyltransferases"/>
    <property type="match status" value="1"/>
</dbReference>
<keyword evidence="5" id="KW-0460">Magnesium</keyword>
<name>A0A1S9TCG9_BACMY</name>
<evidence type="ECO:0000256" key="6">
    <source>
        <dbReference type="ARBA" id="ARBA00060900"/>
    </source>
</evidence>
<dbReference type="GO" id="GO:0032259">
    <property type="term" value="P:methylation"/>
    <property type="evidence" value="ECO:0007669"/>
    <property type="project" value="UniProtKB-KW"/>
</dbReference>
<gene>
    <name evidence="7" type="ORF">BW900_04235</name>
</gene>
<dbReference type="Proteomes" id="UP000190696">
    <property type="component" value="Unassembled WGS sequence"/>
</dbReference>
<dbReference type="Pfam" id="PF05711">
    <property type="entry name" value="TylF"/>
    <property type="match status" value="1"/>
</dbReference>
<protein>
    <submittedName>
        <fullName evidence="7">Macrocin O-methyltransferase</fullName>
    </submittedName>
</protein>
<comment type="caution">
    <text evidence="7">The sequence shown here is derived from an EMBL/GenBank/DDBJ whole genome shotgun (WGS) entry which is preliminary data.</text>
</comment>
<keyword evidence="1" id="KW-0489">Methyltransferase</keyword>
<dbReference type="GO" id="GO:0008168">
    <property type="term" value="F:methyltransferase activity"/>
    <property type="evidence" value="ECO:0007669"/>
    <property type="project" value="UniProtKB-KW"/>
</dbReference>
<dbReference type="InterPro" id="IPR029063">
    <property type="entry name" value="SAM-dependent_MTases_sf"/>
</dbReference>
<evidence type="ECO:0000256" key="4">
    <source>
        <dbReference type="ARBA" id="ARBA00022723"/>
    </source>
</evidence>
<keyword evidence="3" id="KW-0949">S-adenosyl-L-methionine</keyword>
<keyword evidence="2" id="KW-0808">Transferase</keyword>
<comment type="similarity">
    <text evidence="6">Belongs to the methyltransferase TylF/MycF family.</text>
</comment>
<evidence type="ECO:0000256" key="5">
    <source>
        <dbReference type="ARBA" id="ARBA00022842"/>
    </source>
</evidence>
<dbReference type="InterPro" id="IPR008884">
    <property type="entry name" value="TylF_MeTrfase"/>
</dbReference>
<organism evidence="7 8">
    <name type="scientific">Bacillus mycoides</name>
    <dbReference type="NCBI Taxonomy" id="1405"/>
    <lineage>
        <taxon>Bacteria</taxon>
        <taxon>Bacillati</taxon>
        <taxon>Bacillota</taxon>
        <taxon>Bacilli</taxon>
        <taxon>Bacillales</taxon>
        <taxon>Bacillaceae</taxon>
        <taxon>Bacillus</taxon>
        <taxon>Bacillus cereus group</taxon>
    </lineage>
</organism>